<dbReference type="SUPFAM" id="SSF52096">
    <property type="entry name" value="ClpP/crotonase"/>
    <property type="match status" value="1"/>
</dbReference>
<evidence type="ECO:0000256" key="1">
    <source>
        <dbReference type="ARBA" id="ARBA00009179"/>
    </source>
</evidence>
<name>A0A7J7IGW2_9RHOD</name>
<dbReference type="PANTHER" id="PTHR32060">
    <property type="entry name" value="TAIL-SPECIFIC PROTEASE"/>
    <property type="match status" value="1"/>
</dbReference>
<sequence length="481" mass="52064">MISETALVAPLRRQSGTSENRAVKRPRQLRALGSGFEQWRWWRQMLVVIIGVQAALWTGFADALASHAEAVTSGPVRLLYEAYGVLKENHIQQDQVTRDWLDAALQPNPPQDFSTARHRIVEHLIRPLHDRYTRLVAPDQFARLMRFDATGLGLLLRSADTIVSEASRLRLSEEQPELGVLPRAPVSPGDLYIASPPLAGTAAAAAGLQAGDVIDRINGEDVRGGRVPPFEAAALMQGDEGGKVVLELRGRGRVELVREYPSLVDSSAARVVEFERLGRTGIIHVREFNAWTLPRVESALSQLLGTSMVSASSEPNTGADAIERLVLDLRRNHGGSLEEALDLAGLFLGGSVPVALFEGSRGEAVPIASREPNRMLAAAQKLPLVVLIDHETASASEVLAGALRDHCRAVLVSVGFAPDHTYGKAMVQGVYGLSDGSALIVTIGRYVTPVRHEELQGRGLRAERHVLGLWSLDANASTRGP</sequence>
<dbReference type="InterPro" id="IPR041489">
    <property type="entry name" value="PDZ_6"/>
</dbReference>
<keyword evidence="4" id="KW-0720">Serine protease</keyword>
<gene>
    <name evidence="7" type="ORF">F1559_003628</name>
</gene>
<dbReference type="OrthoDB" id="43580at2759"/>
<dbReference type="InterPro" id="IPR036034">
    <property type="entry name" value="PDZ_sf"/>
</dbReference>
<dbReference type="CDD" id="cd07560">
    <property type="entry name" value="Peptidase_S41_CPP"/>
    <property type="match status" value="1"/>
</dbReference>
<dbReference type="InterPro" id="IPR004447">
    <property type="entry name" value="Peptidase_S41A"/>
</dbReference>
<reference evidence="7 8" key="1">
    <citation type="journal article" date="2020" name="J. Phycol.">
        <title>Comparative genome analysis reveals Cyanidiococcus gen. nov., a new extremophilic red algal genus sister to Cyanidioschyzon (Cyanidioschyzonaceae, Rhodophyta).</title>
        <authorList>
            <person name="Liu S.-L."/>
            <person name="Chiang Y.-R."/>
            <person name="Yoon H.S."/>
            <person name="Fu H.-Y."/>
        </authorList>
    </citation>
    <scope>NUCLEOTIDE SEQUENCE [LARGE SCALE GENOMIC DNA]</scope>
    <source>
        <strain evidence="7 8">THAL066</strain>
    </source>
</reference>
<dbReference type="InterPro" id="IPR001478">
    <property type="entry name" value="PDZ"/>
</dbReference>
<dbReference type="SMART" id="SM00228">
    <property type="entry name" value="PDZ"/>
    <property type="match status" value="1"/>
</dbReference>
<evidence type="ECO:0000256" key="4">
    <source>
        <dbReference type="ARBA" id="ARBA00022825"/>
    </source>
</evidence>
<dbReference type="Pfam" id="PF17820">
    <property type="entry name" value="PDZ_6"/>
    <property type="match status" value="1"/>
</dbReference>
<evidence type="ECO:0000256" key="3">
    <source>
        <dbReference type="ARBA" id="ARBA00022801"/>
    </source>
</evidence>
<dbReference type="PROSITE" id="PS50106">
    <property type="entry name" value="PDZ"/>
    <property type="match status" value="1"/>
</dbReference>
<protein>
    <recommendedName>
        <fullName evidence="6">PDZ domain-containing protein</fullName>
    </recommendedName>
</protein>
<comment type="caution">
    <text evidence="7">The sequence shown here is derived from an EMBL/GenBank/DDBJ whole genome shotgun (WGS) entry which is preliminary data.</text>
</comment>
<dbReference type="SUPFAM" id="SSF50156">
    <property type="entry name" value="PDZ domain-like"/>
    <property type="match status" value="1"/>
</dbReference>
<dbReference type="PANTHER" id="PTHR32060:SF22">
    <property type="entry name" value="CARBOXYL-TERMINAL-PROCESSING PEPTIDASE 3, CHLOROPLASTIC"/>
    <property type="match status" value="1"/>
</dbReference>
<dbReference type="SMART" id="SM00245">
    <property type="entry name" value="TSPc"/>
    <property type="match status" value="1"/>
</dbReference>
<keyword evidence="3" id="KW-0378">Hydrolase</keyword>
<dbReference type="GO" id="GO:0004175">
    <property type="term" value="F:endopeptidase activity"/>
    <property type="evidence" value="ECO:0007669"/>
    <property type="project" value="TreeGrafter"/>
</dbReference>
<dbReference type="Gene3D" id="3.30.750.44">
    <property type="match status" value="1"/>
</dbReference>
<dbReference type="EMBL" id="VWRR01000011">
    <property type="protein sequence ID" value="KAF6002268.1"/>
    <property type="molecule type" value="Genomic_DNA"/>
</dbReference>
<dbReference type="Gene3D" id="3.90.226.10">
    <property type="entry name" value="2-enoyl-CoA Hydratase, Chain A, domain 1"/>
    <property type="match status" value="1"/>
</dbReference>
<feature type="domain" description="PDZ" evidence="6">
    <location>
        <begin position="166"/>
        <end position="224"/>
    </location>
</feature>
<keyword evidence="8" id="KW-1185">Reference proteome</keyword>
<dbReference type="Pfam" id="PF03572">
    <property type="entry name" value="Peptidase_S41"/>
    <property type="match status" value="1"/>
</dbReference>
<accession>A0A7J7IGW2</accession>
<evidence type="ECO:0000259" key="6">
    <source>
        <dbReference type="PROSITE" id="PS50106"/>
    </source>
</evidence>
<comment type="similarity">
    <text evidence="1">Belongs to the peptidase S41A family.</text>
</comment>
<dbReference type="Proteomes" id="UP000530660">
    <property type="component" value="Unassembled WGS sequence"/>
</dbReference>
<evidence type="ECO:0000313" key="7">
    <source>
        <dbReference type="EMBL" id="KAF6002268.1"/>
    </source>
</evidence>
<evidence type="ECO:0000256" key="5">
    <source>
        <dbReference type="SAM" id="MobiDB-lite"/>
    </source>
</evidence>
<dbReference type="GO" id="GO:0008236">
    <property type="term" value="F:serine-type peptidase activity"/>
    <property type="evidence" value="ECO:0007669"/>
    <property type="project" value="UniProtKB-KW"/>
</dbReference>
<dbReference type="AlphaFoldDB" id="A0A7J7IGW2"/>
<dbReference type="Gene3D" id="2.30.42.10">
    <property type="match status" value="1"/>
</dbReference>
<feature type="region of interest" description="Disordered" evidence="5">
    <location>
        <begin position="1"/>
        <end position="22"/>
    </location>
</feature>
<keyword evidence="2" id="KW-0645">Protease</keyword>
<evidence type="ECO:0000313" key="8">
    <source>
        <dbReference type="Proteomes" id="UP000530660"/>
    </source>
</evidence>
<proteinExistence type="inferred from homology"/>
<dbReference type="GO" id="GO:0006508">
    <property type="term" value="P:proteolysis"/>
    <property type="evidence" value="ECO:0007669"/>
    <property type="project" value="UniProtKB-KW"/>
</dbReference>
<evidence type="ECO:0000256" key="2">
    <source>
        <dbReference type="ARBA" id="ARBA00022670"/>
    </source>
</evidence>
<dbReference type="InterPro" id="IPR005151">
    <property type="entry name" value="Tail-specific_protease"/>
</dbReference>
<organism evidence="7 8">
    <name type="scientific">Cyanidiococcus yangmingshanensis</name>
    <dbReference type="NCBI Taxonomy" id="2690220"/>
    <lineage>
        <taxon>Eukaryota</taxon>
        <taxon>Rhodophyta</taxon>
        <taxon>Bangiophyceae</taxon>
        <taxon>Cyanidiales</taxon>
        <taxon>Cyanidiaceae</taxon>
        <taxon>Cyanidiococcus</taxon>
    </lineage>
</organism>
<dbReference type="InterPro" id="IPR029045">
    <property type="entry name" value="ClpP/crotonase-like_dom_sf"/>
</dbReference>